<protein>
    <submittedName>
        <fullName evidence="5">Bacterial regulatory helix-turn-helix s, AraC family protein</fullName>
    </submittedName>
</protein>
<reference evidence="5 6" key="1">
    <citation type="submission" date="2014-04" db="EMBL/GenBank/DDBJ databases">
        <authorList>
            <person name="Sears C."/>
            <person name="Carroll K."/>
            <person name="Sack B.R."/>
            <person name="Qadri F."/>
            <person name="Myers L.L."/>
            <person name="Chung G.-T."/>
            <person name="Escheverria P."/>
            <person name="Fraser C.M."/>
            <person name="Sadzewicz L."/>
            <person name="Shefchek K.A."/>
            <person name="Tallon L."/>
            <person name="Das S.P."/>
            <person name="Daugherty S."/>
            <person name="Mongodin E.F."/>
        </authorList>
    </citation>
    <scope>NUCLEOTIDE SEQUENCE [LARGE SCALE GENOMIC DNA]</scope>
    <source>
        <strain evidence="5 6">3975 RP4</strain>
    </source>
</reference>
<organism evidence="5 6">
    <name type="scientific">Phocaeicola vulgatus str. 3975 RP4</name>
    <dbReference type="NCBI Taxonomy" id="1339352"/>
    <lineage>
        <taxon>Bacteria</taxon>
        <taxon>Pseudomonadati</taxon>
        <taxon>Bacteroidota</taxon>
        <taxon>Bacteroidia</taxon>
        <taxon>Bacteroidales</taxon>
        <taxon>Bacteroidaceae</taxon>
        <taxon>Phocaeicola</taxon>
    </lineage>
</organism>
<dbReference type="Proteomes" id="UP000027661">
    <property type="component" value="Unassembled WGS sequence"/>
</dbReference>
<dbReference type="PANTHER" id="PTHR43280:SF32">
    <property type="entry name" value="TRANSCRIPTIONAL REGULATORY PROTEIN"/>
    <property type="match status" value="1"/>
</dbReference>
<accession>A0A069S9E4</accession>
<comment type="caution">
    <text evidence="5">The sequence shown here is derived from an EMBL/GenBank/DDBJ whole genome shotgun (WGS) entry which is preliminary data.</text>
</comment>
<dbReference type="PROSITE" id="PS01124">
    <property type="entry name" value="HTH_ARAC_FAMILY_2"/>
    <property type="match status" value="1"/>
</dbReference>
<dbReference type="SUPFAM" id="SSF46689">
    <property type="entry name" value="Homeodomain-like"/>
    <property type="match status" value="1"/>
</dbReference>
<dbReference type="InterPro" id="IPR009057">
    <property type="entry name" value="Homeodomain-like_sf"/>
</dbReference>
<dbReference type="GO" id="GO:0043565">
    <property type="term" value="F:sequence-specific DNA binding"/>
    <property type="evidence" value="ECO:0007669"/>
    <property type="project" value="InterPro"/>
</dbReference>
<keyword evidence="3" id="KW-0804">Transcription</keyword>
<proteinExistence type="predicted"/>
<name>A0A069S9E4_PHOVU</name>
<dbReference type="EMBL" id="JNHM01000094">
    <property type="protein sequence ID" value="KDS47782.1"/>
    <property type="molecule type" value="Genomic_DNA"/>
</dbReference>
<evidence type="ECO:0000256" key="1">
    <source>
        <dbReference type="ARBA" id="ARBA00023015"/>
    </source>
</evidence>
<dbReference type="PANTHER" id="PTHR43280">
    <property type="entry name" value="ARAC-FAMILY TRANSCRIPTIONAL REGULATOR"/>
    <property type="match status" value="1"/>
</dbReference>
<dbReference type="AlphaFoldDB" id="A0A069S9E4"/>
<dbReference type="Gene3D" id="1.10.10.60">
    <property type="entry name" value="Homeodomain-like"/>
    <property type="match status" value="1"/>
</dbReference>
<feature type="domain" description="HTH araC/xylS-type" evidence="4">
    <location>
        <begin position="201"/>
        <end position="299"/>
    </location>
</feature>
<dbReference type="PRINTS" id="PR00032">
    <property type="entry name" value="HTHARAC"/>
</dbReference>
<evidence type="ECO:0000313" key="5">
    <source>
        <dbReference type="EMBL" id="KDS47782.1"/>
    </source>
</evidence>
<dbReference type="InterPro" id="IPR018060">
    <property type="entry name" value="HTH_AraC"/>
</dbReference>
<evidence type="ECO:0000256" key="2">
    <source>
        <dbReference type="ARBA" id="ARBA00023125"/>
    </source>
</evidence>
<evidence type="ECO:0000256" key="3">
    <source>
        <dbReference type="ARBA" id="ARBA00023163"/>
    </source>
</evidence>
<keyword evidence="1" id="KW-0805">Transcription regulation</keyword>
<sequence>MIKGHTDIDIWNTGFFINADYFSDDFIIYNNTGKDLTRKTLAHPFFHNNSYKTTYTSFILCLSGTSEIEIDSINYSTKENTLLMMVPNQIIKYNEISEDYKAHLIMISNKYFDTRDNFYKMMSLLIPLKNHPCVNLNIAETDLLKTYHVLLYKKISEENNLFRDFTIQYLIQATFYEVCQLLLKHLEIKKKKLPHKEDIFKQFLKLVETHHYKERDISFYAEKLCLTPKYLSSIIRDVSGELAGNWIDNYVIIEAKALLISSNLTIQEICYKLNFSTPSSFTRFFKRITGMSPRKFRTLKVFPNLIE</sequence>
<dbReference type="SMART" id="SM00342">
    <property type="entry name" value="HTH_ARAC"/>
    <property type="match status" value="1"/>
</dbReference>
<dbReference type="GO" id="GO:0003700">
    <property type="term" value="F:DNA-binding transcription factor activity"/>
    <property type="evidence" value="ECO:0007669"/>
    <property type="project" value="InterPro"/>
</dbReference>
<dbReference type="InterPro" id="IPR020449">
    <property type="entry name" value="Tscrpt_reg_AraC-type_HTH"/>
</dbReference>
<evidence type="ECO:0000313" key="6">
    <source>
        <dbReference type="Proteomes" id="UP000027661"/>
    </source>
</evidence>
<keyword evidence="2" id="KW-0238">DNA-binding</keyword>
<dbReference type="PATRIC" id="fig|1339352.3.peg.3283"/>
<gene>
    <name evidence="5" type="ORF">M099_3462</name>
</gene>
<dbReference type="RefSeq" id="WP_005852548.1">
    <property type="nucleotide sequence ID" value="NZ_JNHM01000094.1"/>
</dbReference>
<evidence type="ECO:0000259" key="4">
    <source>
        <dbReference type="PROSITE" id="PS01124"/>
    </source>
</evidence>
<dbReference type="Pfam" id="PF12833">
    <property type="entry name" value="HTH_18"/>
    <property type="match status" value="1"/>
</dbReference>